<dbReference type="RefSeq" id="WP_018576872.1">
    <property type="nucleotide sequence ID" value="NZ_KB892393.1"/>
</dbReference>
<dbReference type="Pfam" id="PF03883">
    <property type="entry name" value="H2O2_YaaD"/>
    <property type="match status" value="1"/>
</dbReference>
<dbReference type="PANTHER" id="PTHR30283:SF4">
    <property type="entry name" value="PEROXIDE STRESS RESISTANCE PROTEIN YAAA"/>
    <property type="match status" value="1"/>
</dbReference>
<dbReference type="EMBL" id="LNYW01000049">
    <property type="protein sequence ID" value="KTD59194.1"/>
    <property type="molecule type" value="Genomic_DNA"/>
</dbReference>
<dbReference type="NCBIfam" id="NF002542">
    <property type="entry name" value="PRK02101.1-3"/>
    <property type="match status" value="1"/>
</dbReference>
<gene>
    <name evidence="2" type="ORF">Lsha_1890</name>
</gene>
<dbReference type="eggNOG" id="COG3022">
    <property type="taxonomic scope" value="Bacteria"/>
</dbReference>
<keyword evidence="3" id="KW-1185">Reference proteome</keyword>
<dbReference type="OrthoDB" id="9777133at2"/>
<dbReference type="PANTHER" id="PTHR30283">
    <property type="entry name" value="PEROXIDE STRESS RESPONSE PROTEIN YAAA"/>
    <property type="match status" value="1"/>
</dbReference>
<dbReference type="Proteomes" id="UP000054600">
    <property type="component" value="Unassembled WGS sequence"/>
</dbReference>
<evidence type="ECO:0000313" key="2">
    <source>
        <dbReference type="EMBL" id="KTD59194.1"/>
    </source>
</evidence>
<proteinExistence type="inferred from homology"/>
<dbReference type="GO" id="GO:0005829">
    <property type="term" value="C:cytosol"/>
    <property type="evidence" value="ECO:0007669"/>
    <property type="project" value="TreeGrafter"/>
</dbReference>
<name>A0A0W0YQN6_9GAMM</name>
<protein>
    <recommendedName>
        <fullName evidence="1">UPF0246 protein Lsha_1890</fullName>
    </recommendedName>
</protein>
<sequence length="256" mass="29515">MLTLLSPAKKLLTNTKPLDCDTTEPMFLKETEELVKIMKTKSVEQIAGLMDLSHNLAVLNYDRYQNFHLKPGNAPTEYPALFLFQGDVYQGLEAIKWSSEDVAFSQSHLAILSGLYGMLKPLDMIQPYRLEMGVHLTNPRGDTLYAYWRDTITKALNKELASHDKPVLINLASTEYFKAVDEKKLNYPVLTINFYERKNQQIKMIGIYAKKARGMMARFMMQNRIDKPEQLKDFSESGYRFNSESSTEHHLDFIRG</sequence>
<evidence type="ECO:0000256" key="1">
    <source>
        <dbReference type="HAMAP-Rule" id="MF_00652"/>
    </source>
</evidence>
<accession>A0A0W0YQN6</accession>
<dbReference type="GO" id="GO:0033194">
    <property type="term" value="P:response to hydroperoxide"/>
    <property type="evidence" value="ECO:0007669"/>
    <property type="project" value="TreeGrafter"/>
</dbReference>
<reference evidence="2 3" key="1">
    <citation type="submission" date="2015-11" db="EMBL/GenBank/DDBJ databases">
        <title>Genomic analysis of 38 Legionella species identifies large and diverse effector repertoires.</title>
        <authorList>
            <person name="Burstein D."/>
            <person name="Amaro F."/>
            <person name="Zusman T."/>
            <person name="Lifshitz Z."/>
            <person name="Cohen O."/>
            <person name="Gilbert J.A."/>
            <person name="Pupko T."/>
            <person name="Shuman H.A."/>
            <person name="Segal G."/>
        </authorList>
    </citation>
    <scope>NUCLEOTIDE SEQUENCE [LARGE SCALE GENOMIC DNA]</scope>
    <source>
        <strain evidence="2 3">ATCC 49655</strain>
    </source>
</reference>
<comment type="caution">
    <text evidence="2">The sequence shown here is derived from an EMBL/GenBank/DDBJ whole genome shotgun (WGS) entry which is preliminary data.</text>
</comment>
<dbReference type="STRING" id="1122169.Lsha_1890"/>
<dbReference type="HAMAP" id="MF_00652">
    <property type="entry name" value="UPF0246"/>
    <property type="match status" value="1"/>
</dbReference>
<organism evidence="2 3">
    <name type="scientific">Legionella shakespearei DSM 23087</name>
    <dbReference type="NCBI Taxonomy" id="1122169"/>
    <lineage>
        <taxon>Bacteria</taxon>
        <taxon>Pseudomonadati</taxon>
        <taxon>Pseudomonadota</taxon>
        <taxon>Gammaproteobacteria</taxon>
        <taxon>Legionellales</taxon>
        <taxon>Legionellaceae</taxon>
        <taxon>Legionella</taxon>
    </lineage>
</organism>
<comment type="similarity">
    <text evidence="1">Belongs to the UPF0246 family.</text>
</comment>
<dbReference type="AlphaFoldDB" id="A0A0W0YQN6"/>
<dbReference type="PATRIC" id="fig|1122169.6.peg.2166"/>
<dbReference type="InterPro" id="IPR005583">
    <property type="entry name" value="YaaA"/>
</dbReference>
<evidence type="ECO:0000313" key="3">
    <source>
        <dbReference type="Proteomes" id="UP000054600"/>
    </source>
</evidence>